<feature type="transmembrane region" description="Helical" evidence="7">
    <location>
        <begin position="111"/>
        <end position="129"/>
    </location>
</feature>
<feature type="transmembrane region" description="Helical" evidence="7">
    <location>
        <begin position="180"/>
        <end position="202"/>
    </location>
</feature>
<feature type="transmembrane region" description="Helical" evidence="7">
    <location>
        <begin position="40"/>
        <end position="61"/>
    </location>
</feature>
<dbReference type="GO" id="GO:0005886">
    <property type="term" value="C:plasma membrane"/>
    <property type="evidence" value="ECO:0007669"/>
    <property type="project" value="UniProtKB-SubCell"/>
</dbReference>
<dbReference type="GO" id="GO:0000041">
    <property type="term" value="P:transition metal ion transport"/>
    <property type="evidence" value="ECO:0007669"/>
    <property type="project" value="InterPro"/>
</dbReference>
<proteinExistence type="predicted"/>
<feature type="transmembrane region" description="Helical" evidence="7">
    <location>
        <begin position="73"/>
        <end position="99"/>
    </location>
</feature>
<protein>
    <submittedName>
        <fullName evidence="8">Cobalt transporter</fullName>
    </submittedName>
</protein>
<keyword evidence="6 7" id="KW-0472">Membrane</keyword>
<dbReference type="Gene3D" id="1.10.1760.20">
    <property type="match status" value="1"/>
</dbReference>
<dbReference type="AlphaFoldDB" id="A0A7V2T3N4"/>
<organism evidence="8">
    <name type="scientific">Leucothrix mucor</name>
    <dbReference type="NCBI Taxonomy" id="45248"/>
    <lineage>
        <taxon>Bacteria</taxon>
        <taxon>Pseudomonadati</taxon>
        <taxon>Pseudomonadota</taxon>
        <taxon>Gammaproteobacteria</taxon>
        <taxon>Thiotrichales</taxon>
        <taxon>Thiotrichaceae</taxon>
        <taxon>Leucothrix</taxon>
    </lineage>
</organism>
<keyword evidence="3" id="KW-1003">Cell membrane</keyword>
<evidence type="ECO:0000256" key="2">
    <source>
        <dbReference type="ARBA" id="ARBA00022448"/>
    </source>
</evidence>
<evidence type="ECO:0000256" key="1">
    <source>
        <dbReference type="ARBA" id="ARBA00004651"/>
    </source>
</evidence>
<name>A0A7V2T3N4_LEUMU</name>
<gene>
    <name evidence="8" type="ORF">ENJ51_08255</name>
</gene>
<evidence type="ECO:0000256" key="7">
    <source>
        <dbReference type="SAM" id="Phobius"/>
    </source>
</evidence>
<dbReference type="Pfam" id="PF01891">
    <property type="entry name" value="CbiM"/>
    <property type="match status" value="1"/>
</dbReference>
<dbReference type="InterPro" id="IPR002751">
    <property type="entry name" value="CbiM/NikMN"/>
</dbReference>
<evidence type="ECO:0000256" key="6">
    <source>
        <dbReference type="ARBA" id="ARBA00023136"/>
    </source>
</evidence>
<feature type="transmembrane region" description="Helical" evidence="7">
    <location>
        <begin position="12"/>
        <end position="28"/>
    </location>
</feature>
<comment type="subcellular location">
    <subcellularLocation>
        <location evidence="1">Cell membrane</location>
        <topology evidence="1">Multi-pass membrane protein</topology>
    </subcellularLocation>
</comment>
<keyword evidence="2" id="KW-0813">Transport</keyword>
<dbReference type="EMBL" id="DRMS01000307">
    <property type="protein sequence ID" value="HFC92788.1"/>
    <property type="molecule type" value="Genomic_DNA"/>
</dbReference>
<dbReference type="Proteomes" id="UP000885750">
    <property type="component" value="Unassembled WGS sequence"/>
</dbReference>
<evidence type="ECO:0000256" key="4">
    <source>
        <dbReference type="ARBA" id="ARBA00022692"/>
    </source>
</evidence>
<feature type="transmembrane region" description="Helical" evidence="7">
    <location>
        <begin position="150"/>
        <end position="168"/>
    </location>
</feature>
<evidence type="ECO:0000256" key="5">
    <source>
        <dbReference type="ARBA" id="ARBA00022989"/>
    </source>
</evidence>
<keyword evidence="4 7" id="KW-0812">Transmembrane</keyword>
<reference evidence="8" key="1">
    <citation type="journal article" date="2020" name="mSystems">
        <title>Genome- and Community-Level Interaction Insights into Carbon Utilization and Element Cycling Functions of Hydrothermarchaeota in Hydrothermal Sediment.</title>
        <authorList>
            <person name="Zhou Z."/>
            <person name="Liu Y."/>
            <person name="Xu W."/>
            <person name="Pan J."/>
            <person name="Luo Z.H."/>
            <person name="Li M."/>
        </authorList>
    </citation>
    <scope>NUCLEOTIDE SEQUENCE [LARGE SCALE GENOMIC DNA]</scope>
    <source>
        <strain evidence="8">HyVt-493</strain>
    </source>
</reference>
<evidence type="ECO:0000256" key="3">
    <source>
        <dbReference type="ARBA" id="ARBA00022475"/>
    </source>
</evidence>
<comment type="caution">
    <text evidence="8">The sequence shown here is derived from an EMBL/GenBank/DDBJ whole genome shotgun (WGS) entry which is preliminary data.</text>
</comment>
<sequence length="223" mass="23993">MHIEVGVVQEAKMILSYGTALASFGYLAKQVWGSSQEKGWVSLALRSVIASLLVLVFFEVFPHQPVGVSEVHLILGSTLFLVFGLVPTGIALALGLLIQGLFFAPFDLPNYTVNVTTLLVPLFTMAALAKRLIPESIAYKDLAYLQVLKLSLAYQGGIVMWVVFWALYGQGVGSENLTAVATFAAAYMTVVILEPLVDLAVLAGAKVVSGLKDSPLVTTRLYQ</sequence>
<evidence type="ECO:0000313" key="8">
    <source>
        <dbReference type="EMBL" id="HFC92788.1"/>
    </source>
</evidence>
<keyword evidence="5 7" id="KW-1133">Transmembrane helix</keyword>
<accession>A0A7V2T3N4</accession>